<dbReference type="PROSITE" id="PS50234">
    <property type="entry name" value="VWFA"/>
    <property type="match status" value="1"/>
</dbReference>
<gene>
    <name evidence="3" type="ORF">US62_C0025G0013</name>
</gene>
<accession>A0A0G0HQE2</accession>
<dbReference type="Pfam" id="PF13519">
    <property type="entry name" value="VWA_2"/>
    <property type="match status" value="1"/>
</dbReference>
<evidence type="ECO:0000313" key="3">
    <source>
        <dbReference type="EMBL" id="KKQ44442.1"/>
    </source>
</evidence>
<dbReference type="SMART" id="SM00327">
    <property type="entry name" value="VWA"/>
    <property type="match status" value="1"/>
</dbReference>
<dbReference type="SUPFAM" id="SSF53300">
    <property type="entry name" value="vWA-like"/>
    <property type="match status" value="1"/>
</dbReference>
<dbReference type="Proteomes" id="UP000034603">
    <property type="component" value="Unassembled WGS sequence"/>
</dbReference>
<reference evidence="3 4" key="1">
    <citation type="journal article" date="2015" name="Nature">
        <title>rRNA introns, odd ribosomes, and small enigmatic genomes across a large radiation of phyla.</title>
        <authorList>
            <person name="Brown C.T."/>
            <person name="Hug L.A."/>
            <person name="Thomas B.C."/>
            <person name="Sharon I."/>
            <person name="Castelle C.J."/>
            <person name="Singh A."/>
            <person name="Wilkins M.J."/>
            <person name="Williams K.H."/>
            <person name="Banfield J.F."/>
        </authorList>
    </citation>
    <scope>NUCLEOTIDE SEQUENCE [LARGE SCALE GENOMIC DNA]</scope>
</reference>
<evidence type="ECO:0000256" key="1">
    <source>
        <dbReference type="SAM" id="MobiDB-lite"/>
    </source>
</evidence>
<sequence>MSGFNEKNKYISISLVAIFILFSLTAATIHRLPRKSSAPSALQAQSESSEVEQFPMRPPSECDADIELVIDISGSMSKREVDGRQKLAWVKDAALDFLAEMEFVDDLPDNDIRVGLSTFGMTYSGAYNSGIIRQPVTSTWYLLRNSINSLTTQSSNGFGTCVECGLRAGRADLFSNIIDSTRPKFVIMISDGYGNRTLTSGNTNVGVVAARSAAISEAFLGKRSAVIYFVIGYGEGATFDSLTLTGVANDPDSSYYAYKPNVSDWVDHFRDLAVKVCDRPVTNSCSVASTLYSTPENPVSLTTGVSITVGTNFTNFTPLGKSAEVRYGLTDASVAGITPGTTFTVPNPPGSTAFSYYFSRVNVTSLSTAIPGSTTELKSDVYIDGVLQCTTSTFFKTGSVDPWWQVGGGDVVAARGNVTSDVPTIPAPGKVLMAKDYFGIPIFEGSISPNNRNNLGVPGGNVDTRFVSYLTPSGANYNYDFFARKYISPANINQSLIPSTSYFDSNLGTGKEGYQVYFRNTDLDLGTLNFTGGQNKKIIIFVNGNVDLTGKIILDDGRDFFMLIAKGSIVVDSSVGDTTAVKPGTAGSADLEGIFVTDNEFNTSGGASTNKQLVVRGTVVGWGNNGGINGINFQRDIGTSNINYAAEIFEFAPDLILNFPGFFGEKTIIWKEVSP</sequence>
<dbReference type="CDD" id="cd00198">
    <property type="entry name" value="vWFA"/>
    <property type="match status" value="1"/>
</dbReference>
<dbReference type="InterPro" id="IPR036465">
    <property type="entry name" value="vWFA_dom_sf"/>
</dbReference>
<evidence type="ECO:0000313" key="4">
    <source>
        <dbReference type="Proteomes" id="UP000034603"/>
    </source>
</evidence>
<dbReference type="EMBL" id="LBTR01000025">
    <property type="protein sequence ID" value="KKQ44442.1"/>
    <property type="molecule type" value="Genomic_DNA"/>
</dbReference>
<feature type="region of interest" description="Disordered" evidence="1">
    <location>
        <begin position="38"/>
        <end position="60"/>
    </location>
</feature>
<feature type="compositionally biased region" description="Polar residues" evidence="1">
    <location>
        <begin position="38"/>
        <end position="48"/>
    </location>
</feature>
<dbReference type="Gene3D" id="3.40.50.410">
    <property type="entry name" value="von Willebrand factor, type A domain"/>
    <property type="match status" value="1"/>
</dbReference>
<organism evidence="3 4">
    <name type="scientific">Candidatus Woesebacteria bacterium GW2011_GWA1_37_8</name>
    <dbReference type="NCBI Taxonomy" id="1618546"/>
    <lineage>
        <taxon>Bacteria</taxon>
        <taxon>Candidatus Woeseibacteriota</taxon>
    </lineage>
</organism>
<comment type="caution">
    <text evidence="3">The sequence shown here is derived from an EMBL/GenBank/DDBJ whole genome shotgun (WGS) entry which is preliminary data.</text>
</comment>
<dbReference type="AlphaFoldDB" id="A0A0G0HQE2"/>
<protein>
    <recommendedName>
        <fullName evidence="2">VWFA domain-containing protein</fullName>
    </recommendedName>
</protein>
<proteinExistence type="predicted"/>
<name>A0A0G0HQE2_9BACT</name>
<evidence type="ECO:0000259" key="2">
    <source>
        <dbReference type="PROSITE" id="PS50234"/>
    </source>
</evidence>
<dbReference type="InterPro" id="IPR002035">
    <property type="entry name" value="VWF_A"/>
</dbReference>
<feature type="domain" description="VWFA" evidence="2">
    <location>
        <begin position="65"/>
        <end position="276"/>
    </location>
</feature>